<accession>A0A9D1IU72</accession>
<reference evidence="1" key="2">
    <citation type="journal article" date="2021" name="PeerJ">
        <title>Extensive microbial diversity within the chicken gut microbiome revealed by metagenomics and culture.</title>
        <authorList>
            <person name="Gilroy R."/>
            <person name="Ravi A."/>
            <person name="Getino M."/>
            <person name="Pursley I."/>
            <person name="Horton D.L."/>
            <person name="Alikhan N.F."/>
            <person name="Baker D."/>
            <person name="Gharbi K."/>
            <person name="Hall N."/>
            <person name="Watson M."/>
            <person name="Adriaenssens E.M."/>
            <person name="Foster-Nyarko E."/>
            <person name="Jarju S."/>
            <person name="Secka A."/>
            <person name="Antonio M."/>
            <person name="Oren A."/>
            <person name="Chaudhuri R.R."/>
            <person name="La Ragione R."/>
            <person name="Hildebrand F."/>
            <person name="Pallen M.J."/>
        </authorList>
    </citation>
    <scope>NUCLEOTIDE SEQUENCE</scope>
    <source>
        <strain evidence="1">CHK191-8634</strain>
    </source>
</reference>
<organism evidence="1 2">
    <name type="scientific">Candidatus Ventrousia excrementavium</name>
    <dbReference type="NCBI Taxonomy" id="2840961"/>
    <lineage>
        <taxon>Bacteria</taxon>
        <taxon>Bacillati</taxon>
        <taxon>Bacillota</taxon>
        <taxon>Clostridia</taxon>
        <taxon>Eubacteriales</taxon>
        <taxon>Clostridiaceae</taxon>
        <taxon>Clostridiaceae incertae sedis</taxon>
        <taxon>Candidatus Ventrousia</taxon>
    </lineage>
</organism>
<gene>
    <name evidence="1" type="ORF">IAB67_03940</name>
</gene>
<dbReference type="InterPro" id="IPR036390">
    <property type="entry name" value="WH_DNA-bd_sf"/>
</dbReference>
<dbReference type="Gene3D" id="1.10.10.10">
    <property type="entry name" value="Winged helix-like DNA-binding domain superfamily/Winged helix DNA-binding domain"/>
    <property type="match status" value="1"/>
</dbReference>
<evidence type="ECO:0000313" key="1">
    <source>
        <dbReference type="EMBL" id="HIU43428.1"/>
    </source>
</evidence>
<comment type="caution">
    <text evidence="1">The sequence shown here is derived from an EMBL/GenBank/DDBJ whole genome shotgun (WGS) entry which is preliminary data.</text>
</comment>
<dbReference type="Proteomes" id="UP000824073">
    <property type="component" value="Unassembled WGS sequence"/>
</dbReference>
<evidence type="ECO:0000313" key="2">
    <source>
        <dbReference type="Proteomes" id="UP000824073"/>
    </source>
</evidence>
<dbReference type="AlphaFoldDB" id="A0A9D1IU72"/>
<name>A0A9D1IU72_9CLOT</name>
<sequence>MSRRKKTPFAPWESNTSNGLEDRFIRIGETQLMSAAMKRLGDKANRLFVYMKLEARGKREFAMPYTKIMKVMPISRPTIKTTIEELERAGFIDILERNGNVRKPNLYAFSTRWREMEKSVKVQ</sequence>
<reference evidence="1" key="1">
    <citation type="submission" date="2020-10" db="EMBL/GenBank/DDBJ databases">
        <authorList>
            <person name="Gilroy R."/>
        </authorList>
    </citation>
    <scope>NUCLEOTIDE SEQUENCE</scope>
    <source>
        <strain evidence="1">CHK191-8634</strain>
    </source>
</reference>
<dbReference type="InterPro" id="IPR036388">
    <property type="entry name" value="WH-like_DNA-bd_sf"/>
</dbReference>
<dbReference type="EMBL" id="DVMR01000035">
    <property type="protein sequence ID" value="HIU43428.1"/>
    <property type="molecule type" value="Genomic_DNA"/>
</dbReference>
<proteinExistence type="predicted"/>
<dbReference type="SUPFAM" id="SSF46785">
    <property type="entry name" value="Winged helix' DNA-binding domain"/>
    <property type="match status" value="1"/>
</dbReference>
<protein>
    <submittedName>
        <fullName evidence="1">Uncharacterized protein</fullName>
    </submittedName>
</protein>